<keyword evidence="4" id="KW-1185">Reference proteome</keyword>
<comment type="similarity">
    <text evidence="1">Belongs to the SH3BGR family.</text>
</comment>
<reference evidence="3 4" key="1">
    <citation type="journal article" date="2018" name="G3 (Bethesda)">
        <title>A High-Quality Reference Genome for the Invasive Mosquitofish Gambusia affinis Using a Chicago Library.</title>
        <authorList>
            <person name="Hoffberg S.L."/>
            <person name="Troendle N.J."/>
            <person name="Glenn T.C."/>
            <person name="Mahmud O."/>
            <person name="Louha S."/>
            <person name="Chalopin D."/>
            <person name="Bennetzen J.L."/>
            <person name="Mauricio R."/>
        </authorList>
    </citation>
    <scope>NUCLEOTIDE SEQUENCE [LARGE SCALE GENOMIC DNA]</scope>
    <source>
        <strain evidence="3">NE01/NJP1002.9</strain>
        <tissue evidence="3">Muscle</tissue>
    </source>
</reference>
<evidence type="ECO:0000256" key="2">
    <source>
        <dbReference type="SAM" id="MobiDB-lite"/>
    </source>
</evidence>
<accession>A0A315VM03</accession>
<dbReference type="SUPFAM" id="SSF52833">
    <property type="entry name" value="Thioredoxin-like"/>
    <property type="match status" value="1"/>
</dbReference>
<feature type="region of interest" description="Disordered" evidence="2">
    <location>
        <begin position="93"/>
        <end position="174"/>
    </location>
</feature>
<evidence type="ECO:0000313" key="4">
    <source>
        <dbReference type="Proteomes" id="UP000250572"/>
    </source>
</evidence>
<dbReference type="InterPro" id="IPR036249">
    <property type="entry name" value="Thioredoxin-like_sf"/>
</dbReference>
<evidence type="ECO:0008006" key="5">
    <source>
        <dbReference type="Google" id="ProtNLM"/>
    </source>
</evidence>
<dbReference type="CDD" id="cd03030">
    <property type="entry name" value="GRX_SH3BGR"/>
    <property type="match status" value="1"/>
</dbReference>
<dbReference type="STRING" id="33528.ENSGAFP00000002890"/>
<organism evidence="3 4">
    <name type="scientific">Gambusia affinis</name>
    <name type="common">Western mosquitofish</name>
    <name type="synonym">Heterandria affinis</name>
    <dbReference type="NCBI Taxonomy" id="33528"/>
    <lineage>
        <taxon>Eukaryota</taxon>
        <taxon>Metazoa</taxon>
        <taxon>Chordata</taxon>
        <taxon>Craniata</taxon>
        <taxon>Vertebrata</taxon>
        <taxon>Euteleostomi</taxon>
        <taxon>Actinopterygii</taxon>
        <taxon>Neopterygii</taxon>
        <taxon>Teleostei</taxon>
        <taxon>Neoteleostei</taxon>
        <taxon>Acanthomorphata</taxon>
        <taxon>Ovalentaria</taxon>
        <taxon>Atherinomorphae</taxon>
        <taxon>Cyprinodontiformes</taxon>
        <taxon>Poeciliidae</taxon>
        <taxon>Poeciliinae</taxon>
        <taxon>Gambusia</taxon>
    </lineage>
</organism>
<protein>
    <recommendedName>
        <fullName evidence="5">SH3 domain-binding glutamic acid-rich-like protein</fullName>
    </recommendedName>
</protein>
<dbReference type="Gene3D" id="3.40.30.10">
    <property type="entry name" value="Glutaredoxin"/>
    <property type="match status" value="1"/>
</dbReference>
<evidence type="ECO:0000256" key="1">
    <source>
        <dbReference type="ARBA" id="ARBA00007764"/>
    </source>
</evidence>
<dbReference type="AlphaFoldDB" id="A0A315VM03"/>
<dbReference type="Pfam" id="PF04908">
    <property type="entry name" value="SH3BGR"/>
    <property type="match status" value="1"/>
</dbReference>
<dbReference type="InterPro" id="IPR051033">
    <property type="entry name" value="SH3BGR"/>
</dbReference>
<feature type="compositionally biased region" description="Basic and acidic residues" evidence="2">
    <location>
        <begin position="126"/>
        <end position="141"/>
    </location>
</feature>
<comment type="caution">
    <text evidence="3">The sequence shown here is derived from an EMBL/GenBank/DDBJ whole genome shotgun (WGS) entry which is preliminary data.</text>
</comment>
<feature type="compositionally biased region" description="Acidic residues" evidence="2">
    <location>
        <begin position="111"/>
        <end position="125"/>
    </location>
</feature>
<dbReference type="EMBL" id="NHOQ01001971">
    <property type="protein sequence ID" value="PWA20213.1"/>
    <property type="molecule type" value="Genomic_DNA"/>
</dbReference>
<dbReference type="Proteomes" id="UP000250572">
    <property type="component" value="Unassembled WGS sequence"/>
</dbReference>
<feature type="compositionally biased region" description="Acidic residues" evidence="2">
    <location>
        <begin position="142"/>
        <end position="170"/>
    </location>
</feature>
<proteinExistence type="inferred from homology"/>
<evidence type="ECO:0000313" key="3">
    <source>
        <dbReference type="EMBL" id="PWA20213.1"/>
    </source>
</evidence>
<dbReference type="GO" id="GO:0005737">
    <property type="term" value="C:cytoplasm"/>
    <property type="evidence" value="ECO:0007669"/>
    <property type="project" value="TreeGrafter"/>
</dbReference>
<dbReference type="PANTHER" id="PTHR12232:SF1">
    <property type="entry name" value="SH3 DOMAIN-BINDING GLUTAMIC ACID-RICH PROTEIN"/>
    <property type="match status" value="1"/>
</dbReference>
<gene>
    <name evidence="3" type="ORF">CCH79_00003647</name>
</gene>
<dbReference type="InterPro" id="IPR006993">
    <property type="entry name" value="Glut_rich_SH3-bd"/>
</dbReference>
<name>A0A315VM03_GAMAF</name>
<dbReference type="PANTHER" id="PTHR12232">
    <property type="entry name" value="SH3 DOMAIN-BINDING GLUTAMIC ACID-RICH-LIKE PROTEIN"/>
    <property type="match status" value="1"/>
</dbReference>
<sequence>MVIKVFLATSSGSTAIKKKQQDVVGFLEALKVEYAELDIACNEQNRMWMRQNVPEEKKPSNGIPLPPQIFNEESYCGDYDTFFDAKEDNTVYAFLGLPPPPGSKKHNGDAQGEEEGQAGDEEEEESGRADDEATELETSRGEEEEAAEEETDEVTEETEAQEEEDEEQVDEELHSQIIHGSSMKPSALSDGVQLRQFYIVEGGMRKKNYNSLSLSFHRFTAFHSLLLPFLSLSLSHLPSRTKMNKAVRKKRRLSSYSDFKMKTICCP</sequence>
<feature type="non-terminal residue" evidence="3">
    <location>
        <position position="267"/>
    </location>
</feature>